<proteinExistence type="predicted"/>
<dbReference type="PANTHER" id="PTHR47816:SF4">
    <property type="entry name" value="RIBOSOMAL RNA SMALL SUBUNIT METHYLTRANSFERASE C"/>
    <property type="match status" value="1"/>
</dbReference>
<evidence type="ECO:0000313" key="6">
    <source>
        <dbReference type="Proteomes" id="UP000291289"/>
    </source>
</evidence>
<accession>A0A4R0QP87</accession>
<dbReference type="Proteomes" id="UP000291289">
    <property type="component" value="Unassembled WGS sequence"/>
</dbReference>
<dbReference type="AlphaFoldDB" id="A0A4R0QP87"/>
<feature type="domain" description="Methyltransferase small" evidence="4">
    <location>
        <begin position="37"/>
        <end position="199"/>
    </location>
</feature>
<gene>
    <name evidence="5" type="ORF">EJ419_06045</name>
</gene>
<dbReference type="Pfam" id="PF05175">
    <property type="entry name" value="MTS"/>
    <property type="match status" value="1"/>
</dbReference>
<comment type="caution">
    <text evidence="5">The sequence shown here is derived from an EMBL/GenBank/DDBJ whole genome shotgun (WGS) entry which is preliminary data.</text>
</comment>
<evidence type="ECO:0000313" key="5">
    <source>
        <dbReference type="EMBL" id="TCD54023.1"/>
    </source>
</evidence>
<dbReference type="InterPro" id="IPR007848">
    <property type="entry name" value="Small_mtfrase_dom"/>
</dbReference>
<feature type="compositionally biased region" description="Low complexity" evidence="3">
    <location>
        <begin position="211"/>
        <end position="231"/>
    </location>
</feature>
<evidence type="ECO:0000259" key="4">
    <source>
        <dbReference type="Pfam" id="PF05175"/>
    </source>
</evidence>
<protein>
    <submittedName>
        <fullName evidence="5">Methyltransferase domain-containing protein</fullName>
    </submittedName>
</protein>
<evidence type="ECO:0000256" key="3">
    <source>
        <dbReference type="SAM" id="MobiDB-lite"/>
    </source>
</evidence>
<dbReference type="EMBL" id="RXLP01000023">
    <property type="protein sequence ID" value="TCD54023.1"/>
    <property type="molecule type" value="Genomic_DNA"/>
</dbReference>
<feature type="region of interest" description="Disordered" evidence="3">
    <location>
        <begin position="1"/>
        <end position="25"/>
    </location>
</feature>
<keyword evidence="6" id="KW-1185">Reference proteome</keyword>
<name>A0A4R0QP87_9BIFI</name>
<keyword evidence="2 5" id="KW-0808">Transferase</keyword>
<dbReference type="InterPro" id="IPR029063">
    <property type="entry name" value="SAM-dependent_MTases_sf"/>
</dbReference>
<dbReference type="OrthoDB" id="9764961at2"/>
<keyword evidence="1 5" id="KW-0489">Methyltransferase</keyword>
<dbReference type="InterPro" id="IPR046977">
    <property type="entry name" value="RsmC/RlmG"/>
</dbReference>
<evidence type="ECO:0000256" key="1">
    <source>
        <dbReference type="ARBA" id="ARBA00022603"/>
    </source>
</evidence>
<dbReference type="RefSeq" id="WP_131284709.1">
    <property type="nucleotide sequence ID" value="NZ_RXLP01000023.1"/>
</dbReference>
<sequence>MAQSKGLDAHNEQYFTAQPSTDDERRELSVTIRGNDYTVTVSNSVFSTHRLDLGTKVLLDRVPSPEDLPDGAQILDIGCGWGPISLAAASEAPHNATVWALDVNERAVELTQENARRAQLESVHAGTTESLTNEFGQRWTHAQFDLIWSNPPIRIGKEALHELLMTYLLRLKPNGGTAYLVVQKHLGADPLISWLDEHLNDASADLEHASSQDAASESSEPSEYPEQPEQSFTVSKYASAKGYRIIEVIRH</sequence>
<dbReference type="PANTHER" id="PTHR47816">
    <property type="entry name" value="RIBOSOMAL RNA SMALL SUBUNIT METHYLTRANSFERASE C"/>
    <property type="match status" value="1"/>
</dbReference>
<dbReference type="GO" id="GO:0032259">
    <property type="term" value="P:methylation"/>
    <property type="evidence" value="ECO:0007669"/>
    <property type="project" value="UniProtKB-KW"/>
</dbReference>
<dbReference type="Gene3D" id="3.40.50.150">
    <property type="entry name" value="Vaccinia Virus protein VP39"/>
    <property type="match status" value="1"/>
</dbReference>
<dbReference type="GO" id="GO:0008757">
    <property type="term" value="F:S-adenosylmethionine-dependent methyltransferase activity"/>
    <property type="evidence" value="ECO:0007669"/>
    <property type="project" value="InterPro"/>
</dbReference>
<reference evidence="5 6" key="1">
    <citation type="submission" date="2018-12" db="EMBL/GenBank/DDBJ databases">
        <title>Alloscrdovia theropitheci sp. nov: a novel taxon from the feces of the bleeding-herat monkey (Theropithecus geleda).</title>
        <authorList>
            <person name="Modesto M."/>
        </authorList>
    </citation>
    <scope>NUCLEOTIDE SEQUENCE [LARGE SCALE GENOMIC DNA]</scope>
    <source>
        <strain evidence="5 6">GLDI4/2</strain>
    </source>
</reference>
<organism evidence="5 6">
    <name type="scientific">Alloscardovia theropitheci</name>
    <dbReference type="NCBI Taxonomy" id="2496842"/>
    <lineage>
        <taxon>Bacteria</taxon>
        <taxon>Bacillati</taxon>
        <taxon>Actinomycetota</taxon>
        <taxon>Actinomycetes</taxon>
        <taxon>Bifidobacteriales</taxon>
        <taxon>Bifidobacteriaceae</taxon>
        <taxon>Alloscardovia</taxon>
    </lineage>
</organism>
<feature type="region of interest" description="Disordered" evidence="3">
    <location>
        <begin position="206"/>
        <end position="233"/>
    </location>
</feature>
<dbReference type="CDD" id="cd02440">
    <property type="entry name" value="AdoMet_MTases"/>
    <property type="match status" value="1"/>
</dbReference>
<evidence type="ECO:0000256" key="2">
    <source>
        <dbReference type="ARBA" id="ARBA00022679"/>
    </source>
</evidence>
<dbReference type="SUPFAM" id="SSF53335">
    <property type="entry name" value="S-adenosyl-L-methionine-dependent methyltransferases"/>
    <property type="match status" value="1"/>
</dbReference>